<name>A0A060DGC7_9PROT</name>
<dbReference type="GO" id="GO:0016756">
    <property type="term" value="F:glutathione gamma-glutamylcysteinyltransferase activity"/>
    <property type="evidence" value="ECO:0007669"/>
    <property type="project" value="UniProtKB-EC"/>
</dbReference>
<dbReference type="InterPro" id="IPR007719">
    <property type="entry name" value="PCS_N"/>
</dbReference>
<evidence type="ECO:0000256" key="3">
    <source>
        <dbReference type="ARBA" id="ARBA00022679"/>
    </source>
</evidence>
<dbReference type="EMBL" id="CP007794">
    <property type="protein sequence ID" value="AIB13251.1"/>
    <property type="molecule type" value="Genomic_DNA"/>
</dbReference>
<evidence type="ECO:0000256" key="4">
    <source>
        <dbReference type="ARBA" id="ARBA00022723"/>
    </source>
</evidence>
<dbReference type="Proteomes" id="UP000027186">
    <property type="component" value="Plasmid AbAZ39_p1"/>
</dbReference>
<evidence type="ECO:0000256" key="2">
    <source>
        <dbReference type="ARBA" id="ARBA00022539"/>
    </source>
</evidence>
<protein>
    <recommendedName>
        <fullName evidence="1">glutathione gamma-glutamylcysteinyltransferase</fullName>
        <ecNumber evidence="1">2.3.2.15</ecNumber>
    </recommendedName>
</protein>
<feature type="chain" id="PRO_5001582633" description="glutathione gamma-glutamylcysteinyltransferase" evidence="6">
    <location>
        <begin position="26"/>
        <end position="260"/>
    </location>
</feature>
<reference evidence="8 10" key="1">
    <citation type="journal article" date="2014" name="Genome Announc.">
        <title>Complete Genome Sequence of the Model Rhizosphere Strain Azospirillum brasilense Az39, Successfully Applied in Agriculture.</title>
        <authorList>
            <person name="Rivera D."/>
            <person name="Revale S."/>
            <person name="Molina R."/>
            <person name="Gualpa J."/>
            <person name="Puente M."/>
            <person name="Maroniche G."/>
            <person name="Paris G."/>
            <person name="Baker D."/>
            <person name="Clavijo B."/>
            <person name="McLay K."/>
            <person name="Spaepen S."/>
            <person name="Perticari A."/>
            <person name="Vazquez M."/>
            <person name="Wisniewski-Dye F."/>
            <person name="Watkins C."/>
            <person name="Martinez-Abarca F."/>
            <person name="Vanderleyden J."/>
            <person name="Cassan F."/>
        </authorList>
    </citation>
    <scope>NUCLEOTIDE SEQUENCE [LARGE SCALE GENOMIC DNA]</scope>
    <source>
        <strain evidence="8 10">Az39</strain>
        <plasmid evidence="8">AbAZ39_p1</plasmid>
    </source>
</reference>
<dbReference type="Gene3D" id="3.90.70.30">
    <property type="entry name" value="Phytochelatin synthase, N-terminal domain"/>
    <property type="match status" value="1"/>
</dbReference>
<dbReference type="InterPro" id="IPR038765">
    <property type="entry name" value="Papain-like_cys_pep_sf"/>
</dbReference>
<evidence type="ECO:0000313" key="11">
    <source>
        <dbReference type="Proteomes" id="UP001628281"/>
    </source>
</evidence>
<dbReference type="KEGG" id="abq:ABAZ39_14915"/>
<accession>A0A060DGC7</accession>
<feature type="region of interest" description="Disordered" evidence="5">
    <location>
        <begin position="23"/>
        <end position="43"/>
    </location>
</feature>
<dbReference type="EC" id="2.3.2.15" evidence="1"/>
<evidence type="ECO:0000256" key="5">
    <source>
        <dbReference type="SAM" id="MobiDB-lite"/>
    </source>
</evidence>
<reference evidence="9 11" key="2">
    <citation type="submission" date="2024-11" db="EMBL/GenBank/DDBJ databases">
        <title>Draft genome sequences of two bacteria associated to sugarcane roots in Colombia.</title>
        <authorList>
            <person name="Pardo-Diaz S."/>
            <person name="Masmela-Mendoza J."/>
            <person name="Delgadillo-Duran P."/>
            <person name="Bautista E.J."/>
            <person name="Rojas-Tapias D.F."/>
        </authorList>
    </citation>
    <scope>NUCLEOTIDE SEQUENCE [LARGE SCALE GENOMIC DNA]</scope>
    <source>
        <strain evidence="9 11">Ap18</strain>
    </source>
</reference>
<dbReference type="RefSeq" id="WP_040133797.1">
    <property type="nucleotide sequence ID" value="NZ_CP007794.1"/>
</dbReference>
<dbReference type="InterPro" id="IPR040409">
    <property type="entry name" value="PCS-like"/>
</dbReference>
<dbReference type="Proteomes" id="UP001628281">
    <property type="component" value="Unassembled WGS sequence"/>
</dbReference>
<evidence type="ECO:0000313" key="9">
    <source>
        <dbReference type="EMBL" id="MFL7905427.1"/>
    </source>
</evidence>
<dbReference type="EMBL" id="JBJLSN010000079">
    <property type="protein sequence ID" value="MFL7905427.1"/>
    <property type="molecule type" value="Genomic_DNA"/>
</dbReference>
<keyword evidence="3" id="KW-0808">Transferase</keyword>
<feature type="domain" description="Peptidase C83" evidence="7">
    <location>
        <begin position="13"/>
        <end position="252"/>
    </location>
</feature>
<dbReference type="PROSITE" id="PS51257">
    <property type="entry name" value="PROKAR_LIPOPROTEIN"/>
    <property type="match status" value="1"/>
</dbReference>
<keyword evidence="8" id="KW-0614">Plasmid</keyword>
<evidence type="ECO:0000256" key="6">
    <source>
        <dbReference type="SAM" id="SignalP"/>
    </source>
</evidence>
<evidence type="ECO:0000313" key="10">
    <source>
        <dbReference type="Proteomes" id="UP000027186"/>
    </source>
</evidence>
<dbReference type="PROSITE" id="PS51443">
    <property type="entry name" value="PCS"/>
    <property type="match status" value="1"/>
</dbReference>
<keyword evidence="4" id="KW-0479">Metal-binding</keyword>
<dbReference type="PANTHER" id="PTHR33447:SF20">
    <property type="entry name" value="GLUTATHIONE GAMMA-GLUTAMYLCYSTEINYLTRANSFERASE"/>
    <property type="match status" value="1"/>
</dbReference>
<dbReference type="AlphaFoldDB" id="A0A060DGC7"/>
<keyword evidence="2" id="KW-0104">Cadmium</keyword>
<keyword evidence="11" id="KW-1185">Reference proteome</keyword>
<dbReference type="GO" id="GO:0046872">
    <property type="term" value="F:metal ion binding"/>
    <property type="evidence" value="ECO:0007669"/>
    <property type="project" value="UniProtKB-KW"/>
</dbReference>
<sequence>MKAPFRSALLVLSTVACLAGPPAAAQDAQSETKPKFGPDAVPMTDDRDYLRRAGAPDFWAMMPYYTAQQTGSACSVASVAMMINALRGLPPLSSNRLVTQARVLNEVDDDGWKAATAENGDGVSFADFAGLVQRSVDAFGLDATVEVFRPKDTSPETLDELRRILDENERDDSDIILLAYDQGTLTGDATVGHIAPLGAYDAETHRVLVMDVDRLWYVPYWSSDEKLLEAMVKPDRSDPTGSGLIHVRLKDARLKGRTAG</sequence>
<proteinExistence type="predicted"/>
<evidence type="ECO:0000256" key="1">
    <source>
        <dbReference type="ARBA" id="ARBA00012468"/>
    </source>
</evidence>
<dbReference type="PANTHER" id="PTHR33447">
    <property type="entry name" value="GLUTATHIONE GAMMA-GLUTAMYLCYSTEINYLTRANSFERASE"/>
    <property type="match status" value="1"/>
</dbReference>
<dbReference type="SUPFAM" id="SSF54001">
    <property type="entry name" value="Cysteine proteinases"/>
    <property type="match status" value="1"/>
</dbReference>
<geneLocation type="plasmid" evidence="8 10">
    <name>AbAZ39_p1</name>
</geneLocation>
<dbReference type="Pfam" id="PF05023">
    <property type="entry name" value="Phytochelatin"/>
    <property type="match status" value="1"/>
</dbReference>
<dbReference type="InterPro" id="IPR038156">
    <property type="entry name" value="PCS_N_sf"/>
</dbReference>
<evidence type="ECO:0000313" key="8">
    <source>
        <dbReference type="EMBL" id="AIB13251.1"/>
    </source>
</evidence>
<keyword evidence="6" id="KW-0732">Signal</keyword>
<feature type="signal peptide" evidence="6">
    <location>
        <begin position="1"/>
        <end position="25"/>
    </location>
</feature>
<organism evidence="8 10">
    <name type="scientific">Azospirillum argentinense</name>
    <dbReference type="NCBI Taxonomy" id="2970906"/>
    <lineage>
        <taxon>Bacteria</taxon>
        <taxon>Pseudomonadati</taxon>
        <taxon>Pseudomonadota</taxon>
        <taxon>Alphaproteobacteria</taxon>
        <taxon>Rhodospirillales</taxon>
        <taxon>Azospirillaceae</taxon>
        <taxon>Azospirillum</taxon>
    </lineage>
</organism>
<gene>
    <name evidence="8" type="ORF">ABAZ39_14915</name>
    <name evidence="9" type="ORF">ACJ41P_30180</name>
</gene>
<evidence type="ECO:0000259" key="7">
    <source>
        <dbReference type="PROSITE" id="PS51443"/>
    </source>
</evidence>
<dbReference type="GO" id="GO:0010038">
    <property type="term" value="P:response to metal ion"/>
    <property type="evidence" value="ECO:0007669"/>
    <property type="project" value="InterPro"/>
</dbReference>
<dbReference type="GO" id="GO:0046938">
    <property type="term" value="P:phytochelatin biosynthetic process"/>
    <property type="evidence" value="ECO:0007669"/>
    <property type="project" value="InterPro"/>
</dbReference>